<reference evidence="3 4" key="1">
    <citation type="journal article" date="2022" name="Nat. Microbiol.">
        <title>The microbiome of a bacterivorous marine choanoflagellate contains a resource-demanding obligate bacterial associate.</title>
        <authorList>
            <person name="Needham D.M."/>
            <person name="Poirier C."/>
            <person name="Bachy C."/>
            <person name="George E.E."/>
            <person name="Wilken S."/>
            <person name="Yung C.C.M."/>
            <person name="Limardo A.J."/>
            <person name="Morando M."/>
            <person name="Sudek L."/>
            <person name="Malmstrom R.R."/>
            <person name="Keeling P.J."/>
            <person name="Santoro A.E."/>
            <person name="Worden A.Z."/>
        </authorList>
    </citation>
    <scope>NUCLEOTIDE SEQUENCE [LARGE SCALE GENOMIC DNA]</scope>
    <source>
        <strain evidence="3 4">Comchoano-1</strain>
    </source>
</reference>
<name>A0ABY5DJ81_9GAMM</name>
<evidence type="ECO:0000256" key="2">
    <source>
        <dbReference type="SAM" id="SignalP"/>
    </source>
</evidence>
<gene>
    <name evidence="3" type="ORF">MMH89_02430</name>
</gene>
<evidence type="ECO:0000256" key="1">
    <source>
        <dbReference type="SAM" id="Coils"/>
    </source>
</evidence>
<keyword evidence="4" id="KW-1185">Reference proteome</keyword>
<feature type="coiled-coil region" evidence="1">
    <location>
        <begin position="34"/>
        <end position="68"/>
    </location>
</feature>
<feature type="chain" id="PRO_5045975346" evidence="2">
    <location>
        <begin position="24"/>
        <end position="92"/>
    </location>
</feature>
<keyword evidence="1" id="KW-0175">Coiled coil</keyword>
<dbReference type="RefSeq" id="WP_258567867.1">
    <property type="nucleotide sequence ID" value="NZ_CP092900.1"/>
</dbReference>
<keyword evidence="2" id="KW-0732">Signal</keyword>
<sequence length="92" mass="10884">MKKIKRCYSLVFINILSPMCSQALGAAPYYALLFSVLDENNKQYEDEQKNLDESYKKEAQEIRKYEKRKQNRQIIKSMIDLIVQMDKASNKN</sequence>
<proteinExistence type="predicted"/>
<protein>
    <submittedName>
        <fullName evidence="3">Uncharacterized protein</fullName>
    </submittedName>
</protein>
<accession>A0ABY5DJ81</accession>
<dbReference type="EMBL" id="CP092900">
    <property type="protein sequence ID" value="UTC24083.1"/>
    <property type="molecule type" value="Genomic_DNA"/>
</dbReference>
<evidence type="ECO:0000313" key="4">
    <source>
        <dbReference type="Proteomes" id="UP001055955"/>
    </source>
</evidence>
<evidence type="ECO:0000313" key="3">
    <source>
        <dbReference type="EMBL" id="UTC24083.1"/>
    </source>
</evidence>
<feature type="signal peptide" evidence="2">
    <location>
        <begin position="1"/>
        <end position="23"/>
    </location>
</feature>
<dbReference type="Proteomes" id="UP001055955">
    <property type="component" value="Chromosome"/>
</dbReference>
<organism evidence="3 4">
    <name type="scientific">Candidatus Comchoanobacter bicostacola</name>
    <dbReference type="NCBI Taxonomy" id="2919598"/>
    <lineage>
        <taxon>Bacteria</taxon>
        <taxon>Pseudomonadati</taxon>
        <taxon>Pseudomonadota</taxon>
        <taxon>Gammaproteobacteria</taxon>
        <taxon>Candidatus Comchoanobacterales</taxon>
        <taxon>Candidatus Comchoanobacteraceae</taxon>
        <taxon>Candidatus Comchoanobacter</taxon>
    </lineage>
</organism>